<dbReference type="SUPFAM" id="SSF53474">
    <property type="entry name" value="alpha/beta-Hydrolases"/>
    <property type="match status" value="1"/>
</dbReference>
<proteinExistence type="predicted"/>
<dbReference type="Gene3D" id="3.40.50.1820">
    <property type="entry name" value="alpha/beta hydrolase"/>
    <property type="match status" value="1"/>
</dbReference>
<name>A0A9P5P9A4_9AGAR</name>
<reference evidence="1" key="1">
    <citation type="submission" date="2020-11" db="EMBL/GenBank/DDBJ databases">
        <authorList>
            <consortium name="DOE Joint Genome Institute"/>
            <person name="Ahrendt S."/>
            <person name="Riley R."/>
            <person name="Andreopoulos W."/>
            <person name="Labutti K."/>
            <person name="Pangilinan J."/>
            <person name="Ruiz-Duenas F.J."/>
            <person name="Barrasa J.M."/>
            <person name="Sanchez-Garcia M."/>
            <person name="Camarero S."/>
            <person name="Miyauchi S."/>
            <person name="Serrano A."/>
            <person name="Linde D."/>
            <person name="Babiker R."/>
            <person name="Drula E."/>
            <person name="Ayuso-Fernandez I."/>
            <person name="Pacheco R."/>
            <person name="Padilla G."/>
            <person name="Ferreira P."/>
            <person name="Barriuso J."/>
            <person name="Kellner H."/>
            <person name="Castanera R."/>
            <person name="Alfaro M."/>
            <person name="Ramirez L."/>
            <person name="Pisabarro A.G."/>
            <person name="Kuo A."/>
            <person name="Tritt A."/>
            <person name="Lipzen A."/>
            <person name="He G."/>
            <person name="Yan M."/>
            <person name="Ng V."/>
            <person name="Cullen D."/>
            <person name="Martin F."/>
            <person name="Rosso M.-N."/>
            <person name="Henrissat B."/>
            <person name="Hibbett D."/>
            <person name="Martinez A.T."/>
            <person name="Grigoriev I.V."/>
        </authorList>
    </citation>
    <scope>NUCLEOTIDE SEQUENCE</scope>
    <source>
        <strain evidence="1">AH 40177</strain>
    </source>
</reference>
<comment type="caution">
    <text evidence="1">The sequence shown here is derived from an EMBL/GenBank/DDBJ whole genome shotgun (WGS) entry which is preliminary data.</text>
</comment>
<evidence type="ECO:0000313" key="2">
    <source>
        <dbReference type="Proteomes" id="UP000772434"/>
    </source>
</evidence>
<evidence type="ECO:0000313" key="1">
    <source>
        <dbReference type="EMBL" id="KAF9058912.1"/>
    </source>
</evidence>
<keyword evidence="2" id="KW-1185">Reference proteome</keyword>
<protein>
    <submittedName>
        <fullName evidence="1">Uncharacterized protein</fullName>
    </submittedName>
</protein>
<gene>
    <name evidence="1" type="ORF">BDP27DRAFT_1372058</name>
</gene>
<accession>A0A9P5P9A4</accession>
<dbReference type="InterPro" id="IPR029058">
    <property type="entry name" value="AB_hydrolase_fold"/>
</dbReference>
<sequence length="258" mass="28857">MQPPNAIREAIAKNGTTLSHDTAQVFRQLYAQHHQESGASKYRAILKNNISYGPHERNVLDVYVPQDTSTHSTHPGLVTGDKDLYANIGTQLFCFSWNGSGDHQLPSRAQRHLSRWKRGHPNYREWIYNNIHKPEYGNGAPEKVVFIGHSAGGMHLATNIYYVAGDALTPLVPPLAGVVYISVPFSYDTSPKNRKGPESIQDAVFQFVDSYRARSPRGILPELAIIPEHNHISNVSSIGTEDDVQGRLLREFIFKDDS</sequence>
<dbReference type="OrthoDB" id="433474at2759"/>
<dbReference type="EMBL" id="JADNRY010000338">
    <property type="protein sequence ID" value="KAF9058912.1"/>
    <property type="molecule type" value="Genomic_DNA"/>
</dbReference>
<dbReference type="Proteomes" id="UP000772434">
    <property type="component" value="Unassembled WGS sequence"/>
</dbReference>
<organism evidence="1 2">
    <name type="scientific">Rhodocollybia butyracea</name>
    <dbReference type="NCBI Taxonomy" id="206335"/>
    <lineage>
        <taxon>Eukaryota</taxon>
        <taxon>Fungi</taxon>
        <taxon>Dikarya</taxon>
        <taxon>Basidiomycota</taxon>
        <taxon>Agaricomycotina</taxon>
        <taxon>Agaricomycetes</taxon>
        <taxon>Agaricomycetidae</taxon>
        <taxon>Agaricales</taxon>
        <taxon>Marasmiineae</taxon>
        <taxon>Omphalotaceae</taxon>
        <taxon>Rhodocollybia</taxon>
    </lineage>
</organism>
<dbReference type="AlphaFoldDB" id="A0A9P5P9A4"/>